<evidence type="ECO:0000256" key="2">
    <source>
        <dbReference type="ARBA" id="ARBA00004651"/>
    </source>
</evidence>
<dbReference type="InterPro" id="IPR003661">
    <property type="entry name" value="HisK_dim/P_dom"/>
</dbReference>
<dbReference type="GO" id="GO:0005886">
    <property type="term" value="C:plasma membrane"/>
    <property type="evidence" value="ECO:0007669"/>
    <property type="project" value="UniProtKB-SubCell"/>
</dbReference>
<evidence type="ECO:0000259" key="10">
    <source>
        <dbReference type="PROSITE" id="PS50109"/>
    </source>
</evidence>
<dbReference type="SMART" id="SM00387">
    <property type="entry name" value="HATPase_c"/>
    <property type="match status" value="1"/>
</dbReference>
<evidence type="ECO:0000256" key="6">
    <source>
        <dbReference type="ARBA" id="ARBA00022741"/>
    </source>
</evidence>
<evidence type="ECO:0000256" key="8">
    <source>
        <dbReference type="ARBA" id="ARBA00022840"/>
    </source>
</evidence>
<dbReference type="Gene3D" id="3.30.565.10">
    <property type="entry name" value="Histidine kinase-like ATPase, C-terminal domain"/>
    <property type="match status" value="1"/>
</dbReference>
<dbReference type="InterPro" id="IPR003594">
    <property type="entry name" value="HATPase_dom"/>
</dbReference>
<dbReference type="PANTHER" id="PTHR44936">
    <property type="entry name" value="SENSOR PROTEIN CREC"/>
    <property type="match status" value="1"/>
</dbReference>
<dbReference type="EC" id="2.7.13.3" evidence="3"/>
<dbReference type="InterPro" id="IPR036097">
    <property type="entry name" value="HisK_dim/P_sf"/>
</dbReference>
<dbReference type="InterPro" id="IPR050980">
    <property type="entry name" value="2C_sensor_his_kinase"/>
</dbReference>
<dbReference type="Proteomes" id="UP000787472">
    <property type="component" value="Unassembled WGS sequence"/>
</dbReference>
<dbReference type="GO" id="GO:0005524">
    <property type="term" value="F:ATP binding"/>
    <property type="evidence" value="ECO:0007669"/>
    <property type="project" value="UniProtKB-KW"/>
</dbReference>
<dbReference type="InterPro" id="IPR036890">
    <property type="entry name" value="HATPase_C_sf"/>
</dbReference>
<keyword evidence="12" id="KW-1185">Reference proteome</keyword>
<evidence type="ECO:0000256" key="7">
    <source>
        <dbReference type="ARBA" id="ARBA00022777"/>
    </source>
</evidence>
<evidence type="ECO:0000256" key="3">
    <source>
        <dbReference type="ARBA" id="ARBA00012438"/>
    </source>
</evidence>
<comment type="caution">
    <text evidence="11">The sequence shown here is derived from an EMBL/GenBank/DDBJ whole genome shotgun (WGS) entry which is preliminary data.</text>
</comment>
<proteinExistence type="predicted"/>
<keyword evidence="9" id="KW-0812">Transmembrane</keyword>
<feature type="transmembrane region" description="Helical" evidence="9">
    <location>
        <begin position="77"/>
        <end position="97"/>
    </location>
</feature>
<protein>
    <recommendedName>
        <fullName evidence="3">histidine kinase</fullName>
        <ecNumber evidence="3">2.7.13.3</ecNumber>
    </recommendedName>
</protein>
<evidence type="ECO:0000313" key="11">
    <source>
        <dbReference type="EMBL" id="NHO64085.1"/>
    </source>
</evidence>
<comment type="subcellular location">
    <subcellularLocation>
        <location evidence="2">Cell membrane</location>
        <topology evidence="2">Multi-pass membrane protein</topology>
    </subcellularLocation>
</comment>
<dbReference type="RefSeq" id="WP_167180758.1">
    <property type="nucleotide sequence ID" value="NZ_JAAONZ010000001.1"/>
</dbReference>
<keyword evidence="6" id="KW-0547">Nucleotide-binding</keyword>
<keyword evidence="4" id="KW-1003">Cell membrane</keyword>
<dbReference type="GO" id="GO:0000155">
    <property type="term" value="F:phosphorelay sensor kinase activity"/>
    <property type="evidence" value="ECO:0007669"/>
    <property type="project" value="InterPro"/>
</dbReference>
<gene>
    <name evidence="11" type="ORF">G8770_00810</name>
</gene>
<evidence type="ECO:0000256" key="5">
    <source>
        <dbReference type="ARBA" id="ARBA00022679"/>
    </source>
</evidence>
<dbReference type="AlphaFoldDB" id="A0A9E5MLK9"/>
<organism evidence="11 12">
    <name type="scientific">Pseudomaricurvus hydrocarbonicus</name>
    <dbReference type="NCBI Taxonomy" id="1470433"/>
    <lineage>
        <taxon>Bacteria</taxon>
        <taxon>Pseudomonadati</taxon>
        <taxon>Pseudomonadota</taxon>
        <taxon>Gammaproteobacteria</taxon>
        <taxon>Cellvibrionales</taxon>
        <taxon>Cellvibrionaceae</taxon>
        <taxon>Pseudomaricurvus</taxon>
    </lineage>
</organism>
<feature type="transmembrane region" description="Helical" evidence="9">
    <location>
        <begin position="164"/>
        <end position="185"/>
    </location>
</feature>
<feature type="transmembrane region" description="Helical" evidence="9">
    <location>
        <begin position="21"/>
        <end position="40"/>
    </location>
</feature>
<name>A0A9E5MLK9_9GAMM</name>
<dbReference type="Pfam" id="PF02518">
    <property type="entry name" value="HATPase_c"/>
    <property type="match status" value="1"/>
</dbReference>
<evidence type="ECO:0000256" key="9">
    <source>
        <dbReference type="SAM" id="Phobius"/>
    </source>
</evidence>
<keyword evidence="9" id="KW-0472">Membrane</keyword>
<dbReference type="PANTHER" id="PTHR44936:SF10">
    <property type="entry name" value="SENSOR PROTEIN RSTB"/>
    <property type="match status" value="1"/>
</dbReference>
<dbReference type="InterPro" id="IPR005467">
    <property type="entry name" value="His_kinase_dom"/>
</dbReference>
<accession>A0A9E5MLK9</accession>
<keyword evidence="9" id="KW-1133">Transmembrane helix</keyword>
<dbReference type="Gene3D" id="1.10.287.130">
    <property type="match status" value="1"/>
</dbReference>
<sequence length="440" mass="48708">MNSFKFTASAPEANLRRLLMIRGLFLLMVCATLGYCFWQLQLPLAYRSILWVLTAMTVVSIASLVQLHASQRTSELAFFTQLLIDVVAVSLLLFFAGGADNPFVSYYLVPLCIAAATLPRHFTWPLVLISLLLYSSLIFFKIPLPDIAPHHSHGSPRGFSNISIHTIGMWINFLFSALLISYFVLAMATSLRRQDAALAELKEDRLRDDQLMALATLAAGTAHDLGTPLTTIKALLHEMQSEYVQAPRPGTDQGLELKNDLELLQNQVSHCTTTLQQLNRQAGELKDGILPLNDLRQQCSKIIDNWMLLRPEVEARVHWDDLAPQVQVRWQPTVAHSISNLLNNAADANPKGIAVDVHWTREKLTLQIHDKGPGIEPELAQDLGKAFVTHKGQGRGLGLFLTRAAIKRYGGEVTIAGHPQQGTLTTLTLPLHPGGQESQS</sequence>
<evidence type="ECO:0000256" key="4">
    <source>
        <dbReference type="ARBA" id="ARBA00022475"/>
    </source>
</evidence>
<keyword evidence="7 11" id="KW-0418">Kinase</keyword>
<dbReference type="EMBL" id="JAAONZ010000001">
    <property type="protein sequence ID" value="NHO64085.1"/>
    <property type="molecule type" value="Genomic_DNA"/>
</dbReference>
<dbReference type="PROSITE" id="PS50109">
    <property type="entry name" value="HIS_KIN"/>
    <property type="match status" value="1"/>
</dbReference>
<feature type="domain" description="Histidine kinase" evidence="10">
    <location>
        <begin position="220"/>
        <end position="433"/>
    </location>
</feature>
<keyword evidence="8" id="KW-0067">ATP-binding</keyword>
<evidence type="ECO:0000313" key="12">
    <source>
        <dbReference type="Proteomes" id="UP000787472"/>
    </source>
</evidence>
<keyword evidence="5" id="KW-0808">Transferase</keyword>
<dbReference type="SUPFAM" id="SSF47384">
    <property type="entry name" value="Homodimeric domain of signal transducing histidine kinase"/>
    <property type="match status" value="1"/>
</dbReference>
<feature type="transmembrane region" description="Helical" evidence="9">
    <location>
        <begin position="46"/>
        <end position="65"/>
    </location>
</feature>
<feature type="transmembrane region" description="Helical" evidence="9">
    <location>
        <begin position="103"/>
        <end position="119"/>
    </location>
</feature>
<dbReference type="SUPFAM" id="SSF55874">
    <property type="entry name" value="ATPase domain of HSP90 chaperone/DNA topoisomerase II/histidine kinase"/>
    <property type="match status" value="1"/>
</dbReference>
<feature type="transmembrane region" description="Helical" evidence="9">
    <location>
        <begin position="126"/>
        <end position="144"/>
    </location>
</feature>
<evidence type="ECO:0000256" key="1">
    <source>
        <dbReference type="ARBA" id="ARBA00000085"/>
    </source>
</evidence>
<comment type="catalytic activity">
    <reaction evidence="1">
        <text>ATP + protein L-histidine = ADP + protein N-phospho-L-histidine.</text>
        <dbReference type="EC" id="2.7.13.3"/>
    </reaction>
</comment>
<dbReference type="SMART" id="SM00388">
    <property type="entry name" value="HisKA"/>
    <property type="match status" value="1"/>
</dbReference>
<reference evidence="11" key="1">
    <citation type="submission" date="2020-03" db="EMBL/GenBank/DDBJ databases">
        <authorList>
            <person name="Guo F."/>
        </authorList>
    </citation>
    <scope>NUCLEOTIDE SEQUENCE</scope>
    <source>
        <strain evidence="11">JCM 30134</strain>
    </source>
</reference>